<comment type="caution">
    <text evidence="1">The sequence shown here is derived from an EMBL/GenBank/DDBJ whole genome shotgun (WGS) entry which is preliminary data.</text>
</comment>
<accession>A0ACC2D4H1</accession>
<dbReference type="EMBL" id="CM055098">
    <property type="protein sequence ID" value="KAJ7549151.1"/>
    <property type="molecule type" value="Genomic_DNA"/>
</dbReference>
<gene>
    <name evidence="1" type="ORF">O6H91_07G042500</name>
</gene>
<sequence>MGGCVGGFAKSSTPKTSKSRNNTGFRRGAYGHSTPQKEWWSSSEMETNHSRSSQKSTSSVSGQENRGNESSSFVNPALDLWNERRREWVGAHLPRCPRQKRESVISRSATYEDLLTTSRPFVQPVPLAEMVDFLMYIWEEGQYD</sequence>
<proteinExistence type="predicted"/>
<evidence type="ECO:0000313" key="1">
    <source>
        <dbReference type="EMBL" id="KAJ7549151.1"/>
    </source>
</evidence>
<dbReference type="Proteomes" id="UP001162992">
    <property type="component" value="Chromosome 7"/>
</dbReference>
<name>A0ACC2D4H1_DIPCM</name>
<evidence type="ECO:0000313" key="2">
    <source>
        <dbReference type="Proteomes" id="UP001162992"/>
    </source>
</evidence>
<keyword evidence="2" id="KW-1185">Reference proteome</keyword>
<protein>
    <submittedName>
        <fullName evidence="1">Uncharacterized protein</fullName>
    </submittedName>
</protein>
<organism evidence="1 2">
    <name type="scientific">Diphasiastrum complanatum</name>
    <name type="common">Issler's clubmoss</name>
    <name type="synonym">Lycopodium complanatum</name>
    <dbReference type="NCBI Taxonomy" id="34168"/>
    <lineage>
        <taxon>Eukaryota</taxon>
        <taxon>Viridiplantae</taxon>
        <taxon>Streptophyta</taxon>
        <taxon>Embryophyta</taxon>
        <taxon>Tracheophyta</taxon>
        <taxon>Lycopodiopsida</taxon>
        <taxon>Lycopodiales</taxon>
        <taxon>Lycopodiaceae</taxon>
        <taxon>Lycopodioideae</taxon>
        <taxon>Diphasiastrum</taxon>
    </lineage>
</organism>
<reference evidence="2" key="1">
    <citation type="journal article" date="2024" name="Proc. Natl. Acad. Sci. U.S.A.">
        <title>Extraordinary preservation of gene collinearity over three hundred million years revealed in homosporous lycophytes.</title>
        <authorList>
            <person name="Li C."/>
            <person name="Wickell D."/>
            <person name="Kuo L.Y."/>
            <person name="Chen X."/>
            <person name="Nie B."/>
            <person name="Liao X."/>
            <person name="Peng D."/>
            <person name="Ji J."/>
            <person name="Jenkins J."/>
            <person name="Williams M."/>
            <person name="Shu S."/>
            <person name="Plott C."/>
            <person name="Barry K."/>
            <person name="Rajasekar S."/>
            <person name="Grimwood J."/>
            <person name="Han X."/>
            <person name="Sun S."/>
            <person name="Hou Z."/>
            <person name="He W."/>
            <person name="Dai G."/>
            <person name="Sun C."/>
            <person name="Schmutz J."/>
            <person name="Leebens-Mack J.H."/>
            <person name="Li F.W."/>
            <person name="Wang L."/>
        </authorList>
    </citation>
    <scope>NUCLEOTIDE SEQUENCE [LARGE SCALE GENOMIC DNA]</scope>
    <source>
        <strain evidence="2">cv. PW_Plant_1</strain>
    </source>
</reference>